<gene>
    <name evidence="8" type="primary">lnt</name>
    <name evidence="10" type="ORF">HMPREF3293_00809</name>
</gene>
<dbReference type="PANTHER" id="PTHR38686:SF1">
    <property type="entry name" value="APOLIPOPROTEIN N-ACYLTRANSFERASE"/>
    <property type="match status" value="1"/>
</dbReference>
<keyword evidence="11" id="KW-1185">Reference proteome</keyword>
<comment type="function">
    <text evidence="8">Catalyzes the phospholipid dependent N-acylation of the N-terminal cysteine of apolipoprotein, the last step in lipoprotein maturation.</text>
</comment>
<proteinExistence type="inferred from homology"/>
<dbReference type="KEGG" id="cmiu:B1H56_14240"/>
<evidence type="ECO:0000313" key="11">
    <source>
        <dbReference type="Proteomes" id="UP000070366"/>
    </source>
</evidence>
<dbReference type="InterPro" id="IPR004563">
    <property type="entry name" value="Apolipo_AcylTrfase"/>
</dbReference>
<dbReference type="Gene3D" id="3.60.110.10">
    <property type="entry name" value="Carbon-nitrogen hydrolase"/>
    <property type="match status" value="1"/>
</dbReference>
<name>A0A136Q6V5_9FIRM</name>
<evidence type="ECO:0000256" key="1">
    <source>
        <dbReference type="ARBA" id="ARBA00004651"/>
    </source>
</evidence>
<feature type="transmembrane region" description="Helical" evidence="8">
    <location>
        <begin position="29"/>
        <end position="46"/>
    </location>
</feature>
<dbReference type="EMBL" id="LSZW01000046">
    <property type="protein sequence ID" value="KXK66403.1"/>
    <property type="molecule type" value="Genomic_DNA"/>
</dbReference>
<keyword evidence="5 8" id="KW-1133">Transmembrane helix</keyword>
<dbReference type="GO" id="GO:0042158">
    <property type="term" value="P:lipoprotein biosynthetic process"/>
    <property type="evidence" value="ECO:0007669"/>
    <property type="project" value="UniProtKB-UniRule"/>
</dbReference>
<comment type="subcellular location">
    <subcellularLocation>
        <location evidence="1 8">Cell membrane</location>
        <topology evidence="1 8">Multi-pass membrane protein</topology>
    </subcellularLocation>
</comment>
<keyword evidence="4 8" id="KW-0812">Transmembrane</keyword>
<comment type="caution">
    <text evidence="10">The sequence shown here is derived from an EMBL/GenBank/DDBJ whole genome shotgun (WGS) entry which is preliminary data.</text>
</comment>
<evidence type="ECO:0000256" key="5">
    <source>
        <dbReference type="ARBA" id="ARBA00022989"/>
    </source>
</evidence>
<dbReference type="CDD" id="cd07571">
    <property type="entry name" value="ALP_N-acyl_transferase"/>
    <property type="match status" value="1"/>
</dbReference>
<keyword evidence="3 8" id="KW-0808">Transferase</keyword>
<dbReference type="EC" id="2.3.1.269" evidence="8"/>
<feature type="transmembrane region" description="Helical" evidence="8">
    <location>
        <begin position="53"/>
        <end position="70"/>
    </location>
</feature>
<dbReference type="GO" id="GO:0005886">
    <property type="term" value="C:plasma membrane"/>
    <property type="evidence" value="ECO:0007669"/>
    <property type="project" value="UniProtKB-SubCell"/>
</dbReference>
<evidence type="ECO:0000256" key="8">
    <source>
        <dbReference type="HAMAP-Rule" id="MF_01148"/>
    </source>
</evidence>
<dbReference type="PROSITE" id="PS50263">
    <property type="entry name" value="CN_HYDROLASE"/>
    <property type="match status" value="1"/>
</dbReference>
<dbReference type="InterPro" id="IPR036526">
    <property type="entry name" value="C-N_Hydrolase_sf"/>
</dbReference>
<reference evidence="10 11" key="1">
    <citation type="submission" date="2016-02" db="EMBL/GenBank/DDBJ databases">
        <authorList>
            <person name="Wen L."/>
            <person name="He K."/>
            <person name="Yang H."/>
        </authorList>
    </citation>
    <scope>NUCLEOTIDE SEQUENCE [LARGE SCALE GENOMIC DNA]</scope>
    <source>
        <strain evidence="10 11">DSM 22607</strain>
    </source>
</reference>
<dbReference type="STRING" id="626937.HMPREF3293_00809"/>
<dbReference type="InterPro" id="IPR045378">
    <property type="entry name" value="LNT_N"/>
</dbReference>
<comment type="catalytic activity">
    <reaction evidence="8">
        <text>N-terminal S-1,2-diacyl-sn-glyceryl-L-cysteinyl-[lipoprotein] + a glycerophospholipid = N-acyl-S-1,2-diacyl-sn-glyceryl-L-cysteinyl-[lipoprotein] + a 2-acyl-sn-glycero-3-phospholipid + H(+)</text>
        <dbReference type="Rhea" id="RHEA:48228"/>
        <dbReference type="Rhea" id="RHEA-COMP:14681"/>
        <dbReference type="Rhea" id="RHEA-COMP:14684"/>
        <dbReference type="ChEBI" id="CHEBI:15378"/>
        <dbReference type="ChEBI" id="CHEBI:136912"/>
        <dbReference type="ChEBI" id="CHEBI:140656"/>
        <dbReference type="ChEBI" id="CHEBI:140657"/>
        <dbReference type="ChEBI" id="CHEBI:140660"/>
        <dbReference type="EC" id="2.3.1.269"/>
    </reaction>
</comment>
<evidence type="ECO:0000313" key="10">
    <source>
        <dbReference type="EMBL" id="KXK66403.1"/>
    </source>
</evidence>
<evidence type="ECO:0000256" key="6">
    <source>
        <dbReference type="ARBA" id="ARBA00023136"/>
    </source>
</evidence>
<comment type="similarity">
    <text evidence="8">Belongs to the CN hydrolase family. Apolipoprotein N-acyltransferase subfamily.</text>
</comment>
<evidence type="ECO:0000256" key="7">
    <source>
        <dbReference type="ARBA" id="ARBA00023315"/>
    </source>
</evidence>
<evidence type="ECO:0000256" key="4">
    <source>
        <dbReference type="ARBA" id="ARBA00022692"/>
    </source>
</evidence>
<dbReference type="UniPathway" id="UPA00666"/>
<feature type="transmembrane region" description="Helical" evidence="8">
    <location>
        <begin position="162"/>
        <end position="181"/>
    </location>
</feature>
<dbReference type="RefSeq" id="WP_066523017.1">
    <property type="nucleotide sequence ID" value="NZ_CABMOF010000012.1"/>
</dbReference>
<sequence>MKHKRRLEFILCAACGIFCALCFDVAALAPFLWAALAPVFFALLKNRKERRRTILCACAFAFALAFVYYAQMLSLDISARAGQATGILLAAAWLGLGAAHGAVFAAALSAGALLKCPGGLRALLFAVLGTGAEWLLGAGVLGLPFLRLGLTQWRLLPLTQSAPLFGVLFISFLIVFVNVLLAQAALETGKGRLRYLAAAVLVFLANLAGGMFALGSGTEEPDTGIAAVQMNVPFWQNGGEGRFEKALALAEEAAGERPALIILPENSAYGSFAEATEVSGPVAKLARGSGVYVLTGVYGIHGYQLRNSVFLTAPDGEIADVYHKQRLVPFFENGYERKFSFADGKERGIFETAYGAVGVMICFESLFPDIASQTAAGGAELLVVATNDSWFKSDVPLARHLAQSVLRAQETGRWLVQAGNTGMTAIVSPTGELTAALEADTDGVLAGSVAFRQEKTGYLAGGDWWLAAAAVAAALGAAVAYKKRI</sequence>
<keyword evidence="2 8" id="KW-1003">Cell membrane</keyword>
<dbReference type="InterPro" id="IPR003010">
    <property type="entry name" value="C-N_Hydrolase"/>
</dbReference>
<dbReference type="Proteomes" id="UP000070366">
    <property type="component" value="Unassembled WGS sequence"/>
</dbReference>
<keyword evidence="7 8" id="KW-0012">Acyltransferase</keyword>
<feature type="transmembrane region" description="Helical" evidence="8">
    <location>
        <begin position="122"/>
        <end position="142"/>
    </location>
</feature>
<dbReference type="HAMAP" id="MF_01148">
    <property type="entry name" value="Lnt"/>
    <property type="match status" value="1"/>
</dbReference>
<dbReference type="OrthoDB" id="9811121at2"/>
<dbReference type="PANTHER" id="PTHR38686">
    <property type="entry name" value="APOLIPOPROTEIN N-ACYLTRANSFERASE"/>
    <property type="match status" value="1"/>
</dbReference>
<organism evidence="10 11">
    <name type="scientific">Christensenella minuta</name>
    <dbReference type="NCBI Taxonomy" id="626937"/>
    <lineage>
        <taxon>Bacteria</taxon>
        <taxon>Bacillati</taxon>
        <taxon>Bacillota</taxon>
        <taxon>Clostridia</taxon>
        <taxon>Christensenellales</taxon>
        <taxon>Christensenellaceae</taxon>
        <taxon>Christensenella</taxon>
    </lineage>
</organism>
<keyword evidence="6 8" id="KW-0472">Membrane</keyword>
<evidence type="ECO:0000259" key="9">
    <source>
        <dbReference type="PROSITE" id="PS50263"/>
    </source>
</evidence>
<evidence type="ECO:0000256" key="2">
    <source>
        <dbReference type="ARBA" id="ARBA00022475"/>
    </source>
</evidence>
<feature type="transmembrane region" description="Helical" evidence="8">
    <location>
        <begin position="90"/>
        <end position="110"/>
    </location>
</feature>
<feature type="transmembrane region" description="Helical" evidence="8">
    <location>
        <begin position="193"/>
        <end position="214"/>
    </location>
</feature>
<dbReference type="Pfam" id="PF20154">
    <property type="entry name" value="LNT_N"/>
    <property type="match status" value="1"/>
</dbReference>
<feature type="domain" description="CN hydrolase" evidence="9">
    <location>
        <begin position="223"/>
        <end position="451"/>
    </location>
</feature>
<dbReference type="Pfam" id="PF00795">
    <property type="entry name" value="CN_hydrolase"/>
    <property type="match status" value="1"/>
</dbReference>
<evidence type="ECO:0000256" key="3">
    <source>
        <dbReference type="ARBA" id="ARBA00022679"/>
    </source>
</evidence>
<protein>
    <recommendedName>
        <fullName evidence="8">Apolipoprotein N-acyltransferase</fullName>
        <shortName evidence="8">ALP N-acyltransferase</shortName>
        <ecNumber evidence="8">2.3.1.269</ecNumber>
    </recommendedName>
</protein>
<keyword evidence="10" id="KW-0449">Lipoprotein</keyword>
<comment type="pathway">
    <text evidence="8">Protein modification; lipoprotein biosynthesis (N-acyl transfer).</text>
</comment>
<dbReference type="GO" id="GO:0016410">
    <property type="term" value="F:N-acyltransferase activity"/>
    <property type="evidence" value="ECO:0007669"/>
    <property type="project" value="UniProtKB-UniRule"/>
</dbReference>
<dbReference type="SUPFAM" id="SSF56317">
    <property type="entry name" value="Carbon-nitrogen hydrolase"/>
    <property type="match status" value="1"/>
</dbReference>
<accession>A0A136Q6V5</accession>
<dbReference type="AlphaFoldDB" id="A0A136Q6V5"/>
<feature type="transmembrane region" description="Helical" evidence="8">
    <location>
        <begin position="464"/>
        <end position="481"/>
    </location>
</feature>
<dbReference type="NCBIfam" id="TIGR00546">
    <property type="entry name" value="lnt"/>
    <property type="match status" value="1"/>
</dbReference>